<evidence type="ECO:0000256" key="14">
    <source>
        <dbReference type="PROSITE-ProRule" id="PRU00076"/>
    </source>
</evidence>
<evidence type="ECO:0000313" key="21">
    <source>
        <dbReference type="EMBL" id="RXN04108.1"/>
    </source>
</evidence>
<keyword evidence="23" id="KW-1267">Proteomics identification</keyword>
<sequence length="1403" mass="155950">MPLLIEPAVRKEKCDEALVTPLAHNAFTSSSVFTSGYAPGYAKLNKRGGAGGWSPLDSDHYQWLQVDLGSRKQVTAVATQGRYSSSDWTTRYRLLYSDTGRNWKPYHQDGNIWKKADMLNLSMSEVNVTGLHGDQCVLEKIESNAIICTIKGESAVTAVDSLIISIGDSYVLRLKENTKYFCISPQNPSGQAFAGNSNTESVVRHDLQNLIVARYLRIIPLDWSEEGRIGLRFEIYGCPYWADVINFDGQGVISYRFKMKKMKILKDVIALKFKTSESEGVILHGEGQQGDYITLELRRGRLLLQINLGSNQYGSILGHTSVTSGSLLDDHHWHSVVIERYRRNVNFTLDQHTQHFRTNGEFDHLDLDYELTFGGMPYSGKPVSGARRNFKGCMESINYNGENITDLARRKKLDTSSFRNLTFSCVDTHTFPVFFNGTSFLQLPGRRDHNMVSVGFQFRTWNPSGLLLFSSLADGMLELALNDGKVTVHINVTQQKNMRVDIASGSGLNDGEWHDVRFLAKENFAMLTIDGDEASAVRTTSPVQITTGSTYHFGGKFRSLQNPKLRIPKTRASPIQRSFQGCMQLIQVDDQLADLTAVEQGRMGAFENVSLDMCAIIDRCMPNHCEHGGRCSQTWDGFTCTCDGTGYTGATCHTSVYEQSCEAYKHLGRSSDSYWIDPDGSGPLGPFKVICNMTEDKVWTTVVNSLPAQTAVTGSSRERRTVLQLNYSASMEQLTAITNSAERCEQHVAYACRMSRLLNTPDHSCNLPIYKSARSPKCKSARCYREGEMINDNRNPTQFDLFDGTPYTWWVGRGNEKHFYWGGSVPGIQKCACGIDRNCTDSKYYCNCDADQKQWRDDSGLLVYKDHLPVSQVAVGDTNRPGSEAKLTVGPLRCYGDRSYWNAASFNTSSSYLHFSTFQGETSADISFYFKTSAPYGVFLENIGNTDFIRLELKSPTAVSFSFDVGNGPVELNVHSPTPLNDDQWHRVSAERNTKEAILQLDQKYKEVRPAPTQGHTRLELYSQLYVGAAGGQKGFLGCIRSLKMNGVTLDLEERAKVTPGVKPGCSGHCTSFGMYCRNGGECVEKYNGYSCDCSTTAYDGPFCSKDVGGFFEAGTLVKYNLVPEVIAAASSLDEKSVIHNLPVETNLTSEDLTFSFSTSTSPSLLVYVSSKTQDYMAVVLCHNGTLQLRYNLGGLREPFSIDIDQRNLANGQPHTVNISRVERDIKVQLDHYPPVSYTLPEASDTQFTLVKSLFLGKVFETGYIDPVIIEKYNTPGFVGCLSRVQFNSIAPLKAALRSRVSAPVSHQGKLVESNCGASPLTIPPMSAATDPWHLDAGIIAVVIFTILCTLVFLIRYMFRHKGTYHTNEAKGGESSESADAAIIGTEPNFTETIDESKKEWFI</sequence>
<evidence type="ECO:0000259" key="17">
    <source>
        <dbReference type="PROSITE" id="PS50022"/>
    </source>
</evidence>
<evidence type="ECO:0000256" key="2">
    <source>
        <dbReference type="ARBA" id="ARBA00004479"/>
    </source>
</evidence>
<dbReference type="InterPro" id="IPR050372">
    <property type="entry name" value="Neurexin-related_CASP"/>
</dbReference>
<dbReference type="PROSITE" id="PS50026">
    <property type="entry name" value="EGF_3"/>
    <property type="match status" value="2"/>
</dbReference>
<keyword evidence="7" id="KW-0732">Signal</keyword>
<dbReference type="Gene3D" id="2.60.120.200">
    <property type="match status" value="4"/>
</dbReference>
<dbReference type="InterPro" id="IPR013320">
    <property type="entry name" value="ConA-like_dom_sf"/>
</dbReference>
<keyword evidence="11 16" id="KW-1133">Transmembrane helix</keyword>
<dbReference type="GO" id="GO:0007155">
    <property type="term" value="P:cell adhesion"/>
    <property type="evidence" value="ECO:0007669"/>
    <property type="project" value="UniProtKB-KW"/>
</dbReference>
<dbReference type="PROSITE" id="PS51406">
    <property type="entry name" value="FIBRINOGEN_C_2"/>
    <property type="match status" value="1"/>
</dbReference>
<keyword evidence="10" id="KW-0965">Cell junction</keyword>
<evidence type="ECO:0000256" key="12">
    <source>
        <dbReference type="ARBA" id="ARBA00023136"/>
    </source>
</evidence>
<dbReference type="InterPro" id="IPR000742">
    <property type="entry name" value="EGF"/>
</dbReference>
<dbReference type="Proteomes" id="UP000290572">
    <property type="component" value="Unassembled WGS sequence"/>
</dbReference>
<dbReference type="SMART" id="SM00231">
    <property type="entry name" value="FA58C"/>
    <property type="match status" value="1"/>
</dbReference>
<feature type="domain" description="Laminin G" evidence="18">
    <location>
        <begin position="244"/>
        <end position="425"/>
    </location>
</feature>
<dbReference type="SMART" id="SM00294">
    <property type="entry name" value="4.1m"/>
    <property type="match status" value="1"/>
</dbReference>
<organism evidence="21 22">
    <name type="scientific">Labeo rohita</name>
    <name type="common">Indian major carp</name>
    <name type="synonym">Cyprinus rohita</name>
    <dbReference type="NCBI Taxonomy" id="84645"/>
    <lineage>
        <taxon>Eukaryota</taxon>
        <taxon>Metazoa</taxon>
        <taxon>Chordata</taxon>
        <taxon>Craniata</taxon>
        <taxon>Vertebrata</taxon>
        <taxon>Euteleostomi</taxon>
        <taxon>Actinopterygii</taxon>
        <taxon>Neopterygii</taxon>
        <taxon>Teleostei</taxon>
        <taxon>Ostariophysi</taxon>
        <taxon>Cypriniformes</taxon>
        <taxon>Cyprinidae</taxon>
        <taxon>Labeoninae</taxon>
        <taxon>Labeonini</taxon>
        <taxon>Labeo</taxon>
    </lineage>
</organism>
<dbReference type="SUPFAM" id="SSF49899">
    <property type="entry name" value="Concanavalin A-like lectins/glucanases"/>
    <property type="match status" value="4"/>
</dbReference>
<dbReference type="InterPro" id="IPR001791">
    <property type="entry name" value="Laminin_G"/>
</dbReference>
<evidence type="ECO:0000256" key="13">
    <source>
        <dbReference type="ARBA" id="ARBA00023157"/>
    </source>
</evidence>
<dbReference type="InterPro" id="IPR036056">
    <property type="entry name" value="Fibrinogen-like_C"/>
</dbReference>
<dbReference type="GO" id="GO:0016020">
    <property type="term" value="C:membrane"/>
    <property type="evidence" value="ECO:0007669"/>
    <property type="project" value="UniProtKB-SubCell"/>
</dbReference>
<dbReference type="STRING" id="84645.A0A498L7N6"/>
<evidence type="ECO:0000256" key="6">
    <source>
        <dbReference type="ARBA" id="ARBA00022692"/>
    </source>
</evidence>
<proteinExistence type="evidence at protein level"/>
<dbReference type="CDD" id="cd00054">
    <property type="entry name" value="EGF_CA"/>
    <property type="match status" value="2"/>
</dbReference>
<keyword evidence="5" id="KW-0597">Phosphoprotein</keyword>
<comment type="caution">
    <text evidence="21">The sequence shown here is derived from an EMBL/GenBank/DDBJ whole genome shotgun (WGS) entry which is preliminary data.</text>
</comment>
<feature type="domain" description="F5/8 type C" evidence="17">
    <location>
        <begin position="14"/>
        <end position="106"/>
    </location>
</feature>
<evidence type="ECO:0000256" key="8">
    <source>
        <dbReference type="ARBA" id="ARBA00022737"/>
    </source>
</evidence>
<dbReference type="SMART" id="SM00282">
    <property type="entry name" value="LamG"/>
    <property type="match status" value="4"/>
</dbReference>
<dbReference type="CDD" id="cd00110">
    <property type="entry name" value="LamG"/>
    <property type="match status" value="4"/>
</dbReference>
<evidence type="ECO:0000256" key="9">
    <source>
        <dbReference type="ARBA" id="ARBA00022889"/>
    </source>
</evidence>
<evidence type="ECO:0000256" key="10">
    <source>
        <dbReference type="ARBA" id="ARBA00022949"/>
    </source>
</evidence>
<evidence type="ECO:0000256" key="5">
    <source>
        <dbReference type="ARBA" id="ARBA00022553"/>
    </source>
</evidence>
<dbReference type="CDD" id="cd00057">
    <property type="entry name" value="FA58C"/>
    <property type="match status" value="1"/>
</dbReference>
<evidence type="ECO:0000256" key="15">
    <source>
        <dbReference type="PROSITE-ProRule" id="PRU00122"/>
    </source>
</evidence>
<dbReference type="Gene3D" id="2.60.120.1000">
    <property type="match status" value="1"/>
</dbReference>
<evidence type="ECO:0000256" key="4">
    <source>
        <dbReference type="ARBA" id="ARBA00022536"/>
    </source>
</evidence>
<feature type="domain" description="EGF-like" evidence="19">
    <location>
        <begin position="616"/>
        <end position="653"/>
    </location>
</feature>
<feature type="domain" description="Laminin G" evidence="18">
    <location>
        <begin position="902"/>
        <end position="1066"/>
    </location>
</feature>
<dbReference type="Gene3D" id="2.60.120.260">
    <property type="entry name" value="Galactose-binding domain-like"/>
    <property type="match status" value="1"/>
</dbReference>
<keyword evidence="13 15" id="KW-1015">Disulfide bond</keyword>
<dbReference type="SMART" id="SM00181">
    <property type="entry name" value="EGF"/>
    <property type="match status" value="2"/>
</dbReference>
<feature type="domain" description="Fibrinogen C-terminal" evidence="20">
    <location>
        <begin position="652"/>
        <end position="702"/>
    </location>
</feature>
<dbReference type="GO" id="GO:0033010">
    <property type="term" value="C:paranodal junction"/>
    <property type="evidence" value="ECO:0007669"/>
    <property type="project" value="UniProtKB-SubCell"/>
</dbReference>
<accession>A0A498L7N6</accession>
<dbReference type="PROSITE" id="PS01286">
    <property type="entry name" value="FA58C_2"/>
    <property type="match status" value="1"/>
</dbReference>
<feature type="disulfide bond" evidence="15">
    <location>
        <begin position="1039"/>
        <end position="1066"/>
    </location>
</feature>
<keyword evidence="6 16" id="KW-0812">Transmembrane</keyword>
<feature type="domain" description="EGF-like" evidence="19">
    <location>
        <begin position="1067"/>
        <end position="1105"/>
    </location>
</feature>
<evidence type="ECO:0000256" key="11">
    <source>
        <dbReference type="ARBA" id="ARBA00022989"/>
    </source>
</evidence>
<evidence type="ECO:0000256" key="7">
    <source>
        <dbReference type="ARBA" id="ARBA00022729"/>
    </source>
</evidence>
<dbReference type="InterPro" id="IPR008979">
    <property type="entry name" value="Galactose-bd-like_sf"/>
</dbReference>
<evidence type="ECO:0000256" key="3">
    <source>
        <dbReference type="ARBA" id="ARBA00010241"/>
    </source>
</evidence>
<dbReference type="SUPFAM" id="SSF56496">
    <property type="entry name" value="Fibrinogen C-terminal domain-like"/>
    <property type="match status" value="1"/>
</dbReference>
<comment type="caution">
    <text evidence="14">Lacks conserved residue(s) required for the propagation of feature annotation.</text>
</comment>
<keyword evidence="4 14" id="KW-0245">EGF-like domain</keyword>
<dbReference type="PANTHER" id="PTHR15036:SF33">
    <property type="entry name" value="CONTACTIN-ASSOCIATED PROTEIN-LIKE 2"/>
    <property type="match status" value="1"/>
</dbReference>
<dbReference type="EMBL" id="QBIY01013460">
    <property type="protein sequence ID" value="RXN04108.1"/>
    <property type="molecule type" value="Genomic_DNA"/>
</dbReference>
<dbReference type="PANTHER" id="PTHR15036">
    <property type="entry name" value="PIKACHURIN-LIKE PROTEIN"/>
    <property type="match status" value="1"/>
</dbReference>
<gene>
    <name evidence="21" type="ORF">ROHU_013103</name>
</gene>
<dbReference type="FunFam" id="2.10.25.10:FF:000015">
    <property type="entry name" value="neurexin-1 isoform X1"/>
    <property type="match status" value="1"/>
</dbReference>
<comment type="subcellular location">
    <subcellularLocation>
        <location evidence="1">Cell junction</location>
        <location evidence="1">Paranodal septate junction</location>
    </subcellularLocation>
    <subcellularLocation>
        <location evidence="2">Membrane</location>
        <topology evidence="2">Single-pass type I membrane protein</topology>
    </subcellularLocation>
</comment>
<dbReference type="InterPro" id="IPR002181">
    <property type="entry name" value="Fibrinogen_a/b/g_C_dom"/>
</dbReference>
<feature type="domain" description="F5/8 type C" evidence="17">
    <location>
        <begin position="169"/>
        <end position="238"/>
    </location>
</feature>
<dbReference type="PROSITE" id="PS50025">
    <property type="entry name" value="LAM_G_DOMAIN"/>
    <property type="match status" value="4"/>
</dbReference>
<evidence type="ECO:0000259" key="18">
    <source>
        <dbReference type="PROSITE" id="PS50025"/>
    </source>
</evidence>
<dbReference type="PROSITE" id="PS01285">
    <property type="entry name" value="FA58C_1"/>
    <property type="match status" value="1"/>
</dbReference>
<evidence type="ECO:0000259" key="19">
    <source>
        <dbReference type="PROSITE" id="PS50026"/>
    </source>
</evidence>
<keyword evidence="22" id="KW-1185">Reference proteome</keyword>
<dbReference type="InterPro" id="IPR000421">
    <property type="entry name" value="FA58C"/>
</dbReference>
<name>A0A498L7N6_LABRO</name>
<reference evidence="21 22" key="1">
    <citation type="submission" date="2018-03" db="EMBL/GenBank/DDBJ databases">
        <title>Draft genome sequence of Rohu Carp (Labeo rohita).</title>
        <authorList>
            <person name="Das P."/>
            <person name="Kushwaha B."/>
            <person name="Joshi C.G."/>
            <person name="Kumar D."/>
            <person name="Nagpure N.S."/>
            <person name="Sahoo L."/>
            <person name="Das S.P."/>
            <person name="Bit A."/>
            <person name="Patnaik S."/>
            <person name="Meher P.K."/>
            <person name="Jayasankar P."/>
            <person name="Koringa P.G."/>
            <person name="Patel N.V."/>
            <person name="Hinsu A.T."/>
            <person name="Kumar R."/>
            <person name="Pandey M."/>
            <person name="Agarwal S."/>
            <person name="Srivastava S."/>
            <person name="Singh M."/>
            <person name="Iquebal M.A."/>
            <person name="Jaiswal S."/>
            <person name="Angadi U.B."/>
            <person name="Kumar N."/>
            <person name="Raza M."/>
            <person name="Shah T.M."/>
            <person name="Rai A."/>
            <person name="Jena J.K."/>
        </authorList>
    </citation>
    <scope>NUCLEOTIDE SEQUENCE [LARGE SCALE GENOMIC DNA]</scope>
    <source>
        <strain evidence="21">DASCIFA01</strain>
        <tissue evidence="21">Testis</tissue>
    </source>
</reference>
<feature type="domain" description="Laminin G" evidence="18">
    <location>
        <begin position="430"/>
        <end position="614"/>
    </location>
</feature>
<feature type="transmembrane region" description="Helical" evidence="16">
    <location>
        <begin position="1333"/>
        <end position="1355"/>
    </location>
</feature>
<feature type="domain" description="Laminin G" evidence="18">
    <location>
        <begin position="1128"/>
        <end position="1316"/>
    </location>
</feature>
<dbReference type="InterPro" id="IPR003585">
    <property type="entry name" value="Neurexin-like"/>
</dbReference>
<evidence type="ECO:0000313" key="22">
    <source>
        <dbReference type="Proteomes" id="UP000290572"/>
    </source>
</evidence>
<dbReference type="Pfam" id="PF00754">
    <property type="entry name" value="F5_F8_type_C"/>
    <property type="match status" value="1"/>
</dbReference>
<protein>
    <submittedName>
        <fullName evidence="21">Contactin-associated-like 2</fullName>
    </submittedName>
</protein>
<dbReference type="SUPFAM" id="SSF49785">
    <property type="entry name" value="Galactose-binding domain-like"/>
    <property type="match status" value="1"/>
</dbReference>
<dbReference type="FunFam" id="2.60.120.200:FF:000026">
    <property type="entry name" value="contactin-associated protein-like 4 isoform X1"/>
    <property type="match status" value="1"/>
</dbReference>
<comment type="similarity">
    <text evidence="3">Belongs to the neurexin family.</text>
</comment>
<evidence type="ECO:0000256" key="16">
    <source>
        <dbReference type="SAM" id="Phobius"/>
    </source>
</evidence>
<dbReference type="PROSITE" id="PS50022">
    <property type="entry name" value="FA58C_3"/>
    <property type="match status" value="2"/>
</dbReference>
<dbReference type="FunFam" id="2.60.120.260:FF:000016">
    <property type="entry name" value="Contactin-associated protein-like 4 isoform 1"/>
    <property type="match status" value="1"/>
</dbReference>
<keyword evidence="12 16" id="KW-0472">Membrane</keyword>
<evidence type="ECO:0007829" key="23">
    <source>
        <dbReference type="PeptideAtlas" id="A0A498L7N6"/>
    </source>
</evidence>
<evidence type="ECO:0000259" key="20">
    <source>
        <dbReference type="PROSITE" id="PS51406"/>
    </source>
</evidence>
<evidence type="ECO:0000256" key="1">
    <source>
        <dbReference type="ARBA" id="ARBA00004403"/>
    </source>
</evidence>
<keyword evidence="9" id="KW-0130">Cell adhesion</keyword>
<dbReference type="Gene3D" id="2.10.25.10">
    <property type="entry name" value="Laminin"/>
    <property type="match status" value="2"/>
</dbReference>
<dbReference type="Pfam" id="PF02210">
    <property type="entry name" value="Laminin_G_2"/>
    <property type="match status" value="4"/>
</dbReference>
<keyword evidence="8" id="KW-0677">Repeat</keyword>